<keyword evidence="3" id="KW-1185">Reference proteome</keyword>
<dbReference type="AlphaFoldDB" id="A0A1X6YUM9"/>
<keyword evidence="1" id="KW-0812">Transmembrane</keyword>
<evidence type="ECO:0000313" key="2">
    <source>
        <dbReference type="EMBL" id="SLN31931.1"/>
    </source>
</evidence>
<proteinExistence type="predicted"/>
<gene>
    <name evidence="2" type="ORF">ROH8110_01508</name>
</gene>
<evidence type="ECO:0000313" key="3">
    <source>
        <dbReference type="Proteomes" id="UP000193207"/>
    </source>
</evidence>
<name>A0A1X6YUM9_9RHOB</name>
<feature type="transmembrane region" description="Helical" evidence="1">
    <location>
        <begin position="158"/>
        <end position="177"/>
    </location>
</feature>
<organism evidence="2 3">
    <name type="scientific">Roseovarius halotolerans</name>
    <dbReference type="NCBI Taxonomy" id="505353"/>
    <lineage>
        <taxon>Bacteria</taxon>
        <taxon>Pseudomonadati</taxon>
        <taxon>Pseudomonadota</taxon>
        <taxon>Alphaproteobacteria</taxon>
        <taxon>Rhodobacterales</taxon>
        <taxon>Roseobacteraceae</taxon>
        <taxon>Roseovarius</taxon>
    </lineage>
</organism>
<dbReference type="RefSeq" id="WP_085817157.1">
    <property type="nucleotide sequence ID" value="NZ_FWFU01000002.1"/>
</dbReference>
<reference evidence="2 3" key="1">
    <citation type="submission" date="2017-03" db="EMBL/GenBank/DDBJ databases">
        <authorList>
            <person name="Afonso C.L."/>
            <person name="Miller P.J."/>
            <person name="Scott M.A."/>
            <person name="Spackman E."/>
            <person name="Goraichik I."/>
            <person name="Dimitrov K.M."/>
            <person name="Suarez D.L."/>
            <person name="Swayne D.E."/>
        </authorList>
    </citation>
    <scope>NUCLEOTIDE SEQUENCE [LARGE SCALE GENOMIC DNA]</scope>
    <source>
        <strain evidence="2 3">CECT 8110</strain>
    </source>
</reference>
<protein>
    <submittedName>
        <fullName evidence="2">Uncharacterized protein</fullName>
    </submittedName>
</protein>
<keyword evidence="1" id="KW-0472">Membrane</keyword>
<evidence type="ECO:0000256" key="1">
    <source>
        <dbReference type="SAM" id="Phobius"/>
    </source>
</evidence>
<dbReference type="Proteomes" id="UP000193207">
    <property type="component" value="Unassembled WGS sequence"/>
</dbReference>
<accession>A0A1X6YUM9</accession>
<dbReference type="EMBL" id="FWFU01000002">
    <property type="protein sequence ID" value="SLN31931.1"/>
    <property type="molecule type" value="Genomic_DNA"/>
</dbReference>
<sequence>MTDRIEIKPTEHGVVRVFRVDLPEDEIAAFNRHNGSWPLQRALGAETLDSAHVDLFAVSDLEELGLFHYLKEGHGVAEDTLSDMRGRLDALTGHVLVIPSRAFCGQGQTLTPRHPLRLVATLDERAEPVSFAPLPSEGAKGITGGKSAPSNAAMSGRIASIALLVLFLLVAIMIWIAA</sequence>
<keyword evidence="1" id="KW-1133">Transmembrane helix</keyword>
<dbReference type="OrthoDB" id="7875742at2"/>